<proteinExistence type="predicted"/>
<dbReference type="OrthoDB" id="4380123at2"/>
<protein>
    <submittedName>
        <fullName evidence="1">Uncharacterized conserved protein, contains NRDE domain</fullName>
    </submittedName>
</protein>
<organism evidence="1 2">
    <name type="scientific">Rugamonas rubra</name>
    <dbReference type="NCBI Taxonomy" id="758825"/>
    <lineage>
        <taxon>Bacteria</taxon>
        <taxon>Pseudomonadati</taxon>
        <taxon>Pseudomonadota</taxon>
        <taxon>Betaproteobacteria</taxon>
        <taxon>Burkholderiales</taxon>
        <taxon>Oxalobacteraceae</taxon>
        <taxon>Telluria group</taxon>
        <taxon>Rugamonas</taxon>
    </lineage>
</organism>
<dbReference type="InterPro" id="IPR008551">
    <property type="entry name" value="TANGO2"/>
</dbReference>
<dbReference type="PANTHER" id="PTHR17985:SF8">
    <property type="entry name" value="TRANSPORT AND GOLGI ORGANIZATION PROTEIN 2 HOMOLOG"/>
    <property type="match status" value="1"/>
</dbReference>
<sequence length="247" mass="26609">MCLIVFAWKVIPAVPLVAAANRDEFYARASAPAGAWPDQPQIFAGRDLKAGGSWMGISRGEAATQSSRFAAITNIRAPAEHKPDAPSRGHLVADYLAGNMTPQQYVESIRAGSEAYNGFNLVLADRDTLIWFSNKGQGDPRNGQPLEPGVYGLSNALLDAPWPKVLKTKAQFASLLCLGAPDDAYFEMLSDTTLAPDMRLPETGVPLDLERVLSAVRIETPGYGTRTSTVVKLYADAPAVLHEVLVQ</sequence>
<dbReference type="STRING" id="758825.SAMN02982985_03460"/>
<dbReference type="EMBL" id="FOTW01000016">
    <property type="protein sequence ID" value="SFM27784.1"/>
    <property type="molecule type" value="Genomic_DNA"/>
</dbReference>
<dbReference type="AlphaFoldDB" id="A0A1I4PJF1"/>
<dbReference type="Pfam" id="PF05742">
    <property type="entry name" value="TANGO2"/>
    <property type="match status" value="1"/>
</dbReference>
<keyword evidence="2" id="KW-1185">Reference proteome</keyword>
<reference evidence="1 2" key="1">
    <citation type="submission" date="2016-10" db="EMBL/GenBank/DDBJ databases">
        <authorList>
            <person name="de Groot N.N."/>
        </authorList>
    </citation>
    <scope>NUCLEOTIDE SEQUENCE [LARGE SCALE GENOMIC DNA]</scope>
    <source>
        <strain evidence="1 2">ATCC 43154</strain>
    </source>
</reference>
<dbReference type="PANTHER" id="PTHR17985">
    <property type="entry name" value="SER/THR-RICH PROTEIN T10 IN DGCR REGION"/>
    <property type="match status" value="1"/>
</dbReference>
<dbReference type="RefSeq" id="WP_093388939.1">
    <property type="nucleotide sequence ID" value="NZ_FOTW01000016.1"/>
</dbReference>
<name>A0A1I4PJF1_9BURK</name>
<accession>A0A1I4PJF1</accession>
<evidence type="ECO:0000313" key="2">
    <source>
        <dbReference type="Proteomes" id="UP000199470"/>
    </source>
</evidence>
<gene>
    <name evidence="1" type="ORF">SAMN02982985_03460</name>
</gene>
<dbReference type="Proteomes" id="UP000199470">
    <property type="component" value="Unassembled WGS sequence"/>
</dbReference>
<evidence type="ECO:0000313" key="1">
    <source>
        <dbReference type="EMBL" id="SFM27784.1"/>
    </source>
</evidence>